<protein>
    <submittedName>
        <fullName evidence="2">Uncharacterized protein</fullName>
    </submittedName>
</protein>
<accession>A0AAV2G991</accession>
<keyword evidence="1" id="KW-0732">Signal</keyword>
<dbReference type="Proteomes" id="UP001497516">
    <property type="component" value="Chromosome 8"/>
</dbReference>
<dbReference type="EMBL" id="OZ034821">
    <property type="protein sequence ID" value="CAL1407261.1"/>
    <property type="molecule type" value="Genomic_DNA"/>
</dbReference>
<evidence type="ECO:0000313" key="2">
    <source>
        <dbReference type="EMBL" id="CAL1407261.1"/>
    </source>
</evidence>
<organism evidence="2 3">
    <name type="scientific">Linum trigynum</name>
    <dbReference type="NCBI Taxonomy" id="586398"/>
    <lineage>
        <taxon>Eukaryota</taxon>
        <taxon>Viridiplantae</taxon>
        <taxon>Streptophyta</taxon>
        <taxon>Embryophyta</taxon>
        <taxon>Tracheophyta</taxon>
        <taxon>Spermatophyta</taxon>
        <taxon>Magnoliopsida</taxon>
        <taxon>eudicotyledons</taxon>
        <taxon>Gunneridae</taxon>
        <taxon>Pentapetalae</taxon>
        <taxon>rosids</taxon>
        <taxon>fabids</taxon>
        <taxon>Malpighiales</taxon>
        <taxon>Linaceae</taxon>
        <taxon>Linum</taxon>
    </lineage>
</organism>
<feature type="signal peptide" evidence="1">
    <location>
        <begin position="1"/>
        <end position="31"/>
    </location>
</feature>
<evidence type="ECO:0000256" key="1">
    <source>
        <dbReference type="SAM" id="SignalP"/>
    </source>
</evidence>
<proteinExistence type="predicted"/>
<dbReference type="AlphaFoldDB" id="A0AAV2G991"/>
<evidence type="ECO:0000313" key="3">
    <source>
        <dbReference type="Proteomes" id="UP001497516"/>
    </source>
</evidence>
<sequence length="97" mass="10445">MPVSRGKTGIHMACLILSILLCSSLIRVTESTDCPHGGESGEQCKANENGLVDLDDDFDDTYKIVNKMVVQPPSPKATTNAFMGDAGYDTEVRVMGH</sequence>
<name>A0AAV2G991_9ROSI</name>
<keyword evidence="3" id="KW-1185">Reference proteome</keyword>
<gene>
    <name evidence="2" type="ORF">LTRI10_LOCUS46939</name>
</gene>
<reference evidence="2 3" key="1">
    <citation type="submission" date="2024-04" db="EMBL/GenBank/DDBJ databases">
        <authorList>
            <person name="Fracassetti M."/>
        </authorList>
    </citation>
    <scope>NUCLEOTIDE SEQUENCE [LARGE SCALE GENOMIC DNA]</scope>
</reference>
<feature type="chain" id="PRO_5043999257" evidence="1">
    <location>
        <begin position="32"/>
        <end position="97"/>
    </location>
</feature>